<keyword evidence="4" id="KW-1133">Transmembrane helix</keyword>
<comment type="similarity">
    <text evidence="2">Belongs to the methyl-accepting chemotaxis (MCP) protein family.</text>
</comment>
<dbReference type="Pfam" id="PF00672">
    <property type="entry name" value="HAMP"/>
    <property type="match status" value="1"/>
</dbReference>
<dbReference type="InterPro" id="IPR004089">
    <property type="entry name" value="MCPsignal_dom"/>
</dbReference>
<feature type="transmembrane region" description="Helical" evidence="4">
    <location>
        <begin position="187"/>
        <end position="207"/>
    </location>
</feature>
<dbReference type="EMBL" id="CP002736">
    <property type="protein sequence ID" value="AEF93745.1"/>
    <property type="molecule type" value="Genomic_DNA"/>
</dbReference>
<feature type="domain" description="HAMP" evidence="6">
    <location>
        <begin position="208"/>
        <end position="261"/>
    </location>
</feature>
<dbReference type="SMART" id="SM00283">
    <property type="entry name" value="MA"/>
    <property type="match status" value="1"/>
</dbReference>
<dbReference type="Gene3D" id="1.10.287.950">
    <property type="entry name" value="Methyl-accepting chemotaxis protein"/>
    <property type="match status" value="1"/>
</dbReference>
<evidence type="ECO:0000313" key="7">
    <source>
        <dbReference type="EMBL" id="AEF93745.1"/>
    </source>
</evidence>
<keyword evidence="1 3" id="KW-0807">Transducer</keyword>
<dbReference type="CDD" id="cd11386">
    <property type="entry name" value="MCP_signal"/>
    <property type="match status" value="1"/>
</dbReference>
<dbReference type="PROSITE" id="PS50111">
    <property type="entry name" value="CHEMOTAXIS_TRANSDUC_2"/>
    <property type="match status" value="1"/>
</dbReference>
<feature type="transmembrane region" description="Helical" evidence="4">
    <location>
        <begin position="27"/>
        <end position="50"/>
    </location>
</feature>
<dbReference type="AlphaFoldDB" id="F6B9G9"/>
<dbReference type="SMART" id="SM00304">
    <property type="entry name" value="HAMP"/>
    <property type="match status" value="1"/>
</dbReference>
<dbReference type="SUPFAM" id="SSF58104">
    <property type="entry name" value="Methyl-accepting chemotaxis protein (MCP) signaling domain"/>
    <property type="match status" value="1"/>
</dbReference>
<reference evidence="7" key="1">
    <citation type="submission" date="2011-05" db="EMBL/GenBank/DDBJ databases">
        <title>Complete sequence of Desulfotomaculum carboxydivorans CO-1-SRB.</title>
        <authorList>
            <consortium name="US DOE Joint Genome Institute"/>
            <person name="Lucas S."/>
            <person name="Han J."/>
            <person name="Lapidus A."/>
            <person name="Cheng J.-F."/>
            <person name="Goodwin L."/>
            <person name="Pitluck S."/>
            <person name="Peters L."/>
            <person name="Mikhailova N."/>
            <person name="Lu M."/>
            <person name="Han C."/>
            <person name="Tapia R."/>
            <person name="Land M."/>
            <person name="Hauser L."/>
            <person name="Kyrpides N."/>
            <person name="Ivanova N."/>
            <person name="Pagani I."/>
            <person name="Stams A."/>
            <person name="Plugge C."/>
            <person name="Muyzer G."/>
            <person name="Kuever J."/>
            <person name="Parshina S."/>
            <person name="Ivanova A."/>
            <person name="Nazina T."/>
            <person name="Woyke T."/>
        </authorList>
    </citation>
    <scope>NUCLEOTIDE SEQUENCE [LARGE SCALE GENOMIC DNA]</scope>
    <source>
        <strain evidence="7">CO-1-SRB</strain>
    </source>
</reference>
<protein>
    <submittedName>
        <fullName evidence="7">Methyl-accepting chemotaxis sensory transducer</fullName>
    </submittedName>
</protein>
<evidence type="ECO:0000256" key="4">
    <source>
        <dbReference type="SAM" id="Phobius"/>
    </source>
</evidence>
<evidence type="ECO:0000256" key="2">
    <source>
        <dbReference type="ARBA" id="ARBA00029447"/>
    </source>
</evidence>
<dbReference type="PROSITE" id="PS50885">
    <property type="entry name" value="HAMP"/>
    <property type="match status" value="1"/>
</dbReference>
<evidence type="ECO:0000256" key="3">
    <source>
        <dbReference type="PROSITE-ProRule" id="PRU00284"/>
    </source>
</evidence>
<dbReference type="InterPro" id="IPR004090">
    <property type="entry name" value="Chemotax_Me-accpt_rcpt"/>
</dbReference>
<dbReference type="GO" id="GO:0004888">
    <property type="term" value="F:transmembrane signaling receptor activity"/>
    <property type="evidence" value="ECO:0007669"/>
    <property type="project" value="InterPro"/>
</dbReference>
<dbReference type="HOGENOM" id="CLU_000445_107_19_9"/>
<dbReference type="Proteomes" id="UP000009226">
    <property type="component" value="Chromosome"/>
</dbReference>
<dbReference type="GO" id="GO:0016020">
    <property type="term" value="C:membrane"/>
    <property type="evidence" value="ECO:0007669"/>
    <property type="project" value="InterPro"/>
</dbReference>
<dbReference type="KEGG" id="dca:Desca_0865"/>
<dbReference type="GO" id="GO:0006935">
    <property type="term" value="P:chemotaxis"/>
    <property type="evidence" value="ECO:0007669"/>
    <property type="project" value="InterPro"/>
</dbReference>
<proteinExistence type="inferred from homology"/>
<dbReference type="InterPro" id="IPR003660">
    <property type="entry name" value="HAMP_dom"/>
</dbReference>
<keyword evidence="8" id="KW-1185">Reference proteome</keyword>
<accession>F6B9G9</accession>
<evidence type="ECO:0000313" key="8">
    <source>
        <dbReference type="Proteomes" id="UP000009226"/>
    </source>
</evidence>
<organism evidence="7 8">
    <name type="scientific">Desulfotomaculum nigrificans (strain DSM 14880 / VKM B-2319 / CO-1-SRB)</name>
    <name type="common">Desulfotomaculum carboxydivorans</name>
    <dbReference type="NCBI Taxonomy" id="868595"/>
    <lineage>
        <taxon>Bacteria</taxon>
        <taxon>Bacillati</taxon>
        <taxon>Bacillota</taxon>
        <taxon>Clostridia</taxon>
        <taxon>Eubacteriales</taxon>
        <taxon>Desulfotomaculaceae</taxon>
        <taxon>Desulfotomaculum</taxon>
    </lineage>
</organism>
<keyword evidence="4" id="KW-0472">Membrane</keyword>
<dbReference type="PANTHER" id="PTHR32089">
    <property type="entry name" value="METHYL-ACCEPTING CHEMOTAXIS PROTEIN MCPB"/>
    <property type="match status" value="1"/>
</dbReference>
<evidence type="ECO:0000256" key="1">
    <source>
        <dbReference type="ARBA" id="ARBA00023224"/>
    </source>
</evidence>
<gene>
    <name evidence="7" type="ordered locus">Desca_0865</name>
</gene>
<dbReference type="PANTHER" id="PTHR32089:SF112">
    <property type="entry name" value="LYSOZYME-LIKE PROTEIN-RELATED"/>
    <property type="match status" value="1"/>
</dbReference>
<dbReference type="CDD" id="cd06225">
    <property type="entry name" value="HAMP"/>
    <property type="match status" value="1"/>
</dbReference>
<evidence type="ECO:0000259" key="6">
    <source>
        <dbReference type="PROSITE" id="PS50885"/>
    </source>
</evidence>
<dbReference type="PRINTS" id="PR00260">
    <property type="entry name" value="CHEMTRNSDUCR"/>
</dbReference>
<name>F6B9G9_DESCC</name>
<dbReference type="RefSeq" id="WP_013809892.1">
    <property type="nucleotide sequence ID" value="NC_015565.1"/>
</dbReference>
<dbReference type="Gene3D" id="3.30.450.20">
    <property type="entry name" value="PAS domain"/>
    <property type="match status" value="1"/>
</dbReference>
<dbReference type="eggNOG" id="COG0840">
    <property type="taxonomic scope" value="Bacteria"/>
</dbReference>
<dbReference type="GO" id="GO:0007165">
    <property type="term" value="P:signal transduction"/>
    <property type="evidence" value="ECO:0007669"/>
    <property type="project" value="UniProtKB-KW"/>
</dbReference>
<sequence precursor="true">MKKKVIKKLIGFKEKVRWGRLKFQHRLLILFTLLIILAIGVLGVTTYLVAKQAIGDLIQDKLITSTKNIAETVEFYTSTVDSRQFNSKVEYLLNKERASFKAKGLAPILQFVDTEGKPVIPSADSNNIFPQRILRNCLTNGSGVKSVDFNGAKYSVVNQYIPGKNWYYVVGIQEKEYLNTVYQLRNMAILVGFLALIMAFFIGWVGARRFTKPLEEIVLVCGEASKGDLTVRVQTEKMGAEFAVLGQSFNTMIDSLSGFLLQIQSMFNQVHILNKQIIRVAENQVQTVKQTNSTVGEVANSVDVITQQIDSSRIASATMLEAAARGEEALKEIALVIDKNATVVKEQVQAVQSLGENINKISAFMQHIQEISAQTHLLSLNASIEAARAGEYGKGFAVVAQEVKKLAENTSDAAKEVAQLVKDIYIQSSIVTNQMEVNKNVVAEGVKAIQQAQNSLQEILLSIKDTDGYIELITESANNIAAGSEQVVSMIQVLASEGYSQTEVDVAVEDDIGQASVKDIAAMATRLDEIADNLKVRLDMFRFINS</sequence>
<evidence type="ECO:0000259" key="5">
    <source>
        <dbReference type="PROSITE" id="PS50111"/>
    </source>
</evidence>
<dbReference type="STRING" id="868595.Desca_0865"/>
<dbReference type="Pfam" id="PF00015">
    <property type="entry name" value="MCPsignal"/>
    <property type="match status" value="1"/>
</dbReference>
<keyword evidence="4" id="KW-0812">Transmembrane</keyword>
<feature type="domain" description="Methyl-accepting transducer" evidence="5">
    <location>
        <begin position="259"/>
        <end position="495"/>
    </location>
</feature>